<dbReference type="AlphaFoldDB" id="A0A143PIV0"/>
<evidence type="ECO:0000313" key="3">
    <source>
        <dbReference type="Proteomes" id="UP000076079"/>
    </source>
</evidence>
<evidence type="ECO:0000256" key="1">
    <source>
        <dbReference type="SAM" id="MobiDB-lite"/>
    </source>
</evidence>
<gene>
    <name evidence="2" type="ORF">LuPra_00872</name>
</gene>
<dbReference type="EMBL" id="CP015136">
    <property type="protein sequence ID" value="AMY07694.1"/>
    <property type="molecule type" value="Genomic_DNA"/>
</dbReference>
<keyword evidence="3" id="KW-1185">Reference proteome</keyword>
<sequence length="207" mass="23372">MKSRVHPTYETHNRVGNWRAYKRALVRRGDVTLWLTPDARAAWGAAPSGRPGGQQRFSDLAIGTLSRRSQRLDVGVHVAPAKGPMHLINEDGKVVATWTALERARSRDHRRGNARAAPMAEGLGLSSAGPRRERLLSLQVHHWRRPSRPESAWPERRGEPCLSCPESDDRAWHAPVVCDQPVTRLWVGECESSVEPCTNAYRWARRR</sequence>
<name>A0A143PIV0_LUTPR</name>
<reference evidence="3" key="2">
    <citation type="submission" date="2016-04" db="EMBL/GenBank/DDBJ databases">
        <title>First Complete Genome Sequence of a Subdivision 6 Acidobacterium.</title>
        <authorList>
            <person name="Huang S."/>
            <person name="Vieira S."/>
            <person name="Bunk B."/>
            <person name="Riedel T."/>
            <person name="Sproeer C."/>
            <person name="Overmann J."/>
        </authorList>
    </citation>
    <scope>NUCLEOTIDE SEQUENCE [LARGE SCALE GENOMIC DNA]</scope>
    <source>
        <strain evidence="3">DSM 100886 HEG_-6_39</strain>
    </source>
</reference>
<protein>
    <recommendedName>
        <fullName evidence="4">Transposase DDE domain-containing protein</fullName>
    </recommendedName>
</protein>
<evidence type="ECO:0008006" key="4">
    <source>
        <dbReference type="Google" id="ProtNLM"/>
    </source>
</evidence>
<reference evidence="2 3" key="1">
    <citation type="journal article" date="2016" name="Genome Announc.">
        <title>First Complete Genome Sequence of a Subdivision 6 Acidobacterium Strain.</title>
        <authorList>
            <person name="Huang S."/>
            <person name="Vieira S."/>
            <person name="Bunk B."/>
            <person name="Riedel T."/>
            <person name="Sproer C."/>
            <person name="Overmann J."/>
        </authorList>
    </citation>
    <scope>NUCLEOTIDE SEQUENCE [LARGE SCALE GENOMIC DNA]</scope>
    <source>
        <strain evidence="3">DSM 100886 HEG_-6_39</strain>
    </source>
</reference>
<evidence type="ECO:0000313" key="2">
    <source>
        <dbReference type="EMBL" id="AMY07694.1"/>
    </source>
</evidence>
<accession>A0A143PIV0</accession>
<organism evidence="2 3">
    <name type="scientific">Luteitalea pratensis</name>
    <dbReference type="NCBI Taxonomy" id="1855912"/>
    <lineage>
        <taxon>Bacteria</taxon>
        <taxon>Pseudomonadati</taxon>
        <taxon>Acidobacteriota</taxon>
        <taxon>Vicinamibacteria</taxon>
        <taxon>Vicinamibacterales</taxon>
        <taxon>Vicinamibacteraceae</taxon>
        <taxon>Luteitalea</taxon>
    </lineage>
</organism>
<proteinExistence type="predicted"/>
<feature type="region of interest" description="Disordered" evidence="1">
    <location>
        <begin position="106"/>
        <end position="126"/>
    </location>
</feature>
<dbReference type="Proteomes" id="UP000076079">
    <property type="component" value="Chromosome"/>
</dbReference>
<dbReference type="KEGG" id="abac:LuPra_00872"/>